<evidence type="ECO:0000256" key="6">
    <source>
        <dbReference type="ARBA" id="ARBA00023136"/>
    </source>
</evidence>
<evidence type="ECO:0000256" key="4">
    <source>
        <dbReference type="ARBA" id="ARBA00022692"/>
    </source>
</evidence>
<keyword evidence="4 7" id="KW-0812">Transmembrane</keyword>
<dbReference type="PROSITE" id="PS50850">
    <property type="entry name" value="MFS"/>
    <property type="match status" value="1"/>
</dbReference>
<feature type="transmembrane region" description="Helical" evidence="7">
    <location>
        <begin position="181"/>
        <end position="200"/>
    </location>
</feature>
<feature type="transmembrane region" description="Helical" evidence="7">
    <location>
        <begin position="372"/>
        <end position="394"/>
    </location>
</feature>
<dbReference type="InterPro" id="IPR036259">
    <property type="entry name" value="MFS_trans_sf"/>
</dbReference>
<dbReference type="PANTHER" id="PTHR23511">
    <property type="entry name" value="SYNAPTIC VESICLE GLYCOPROTEIN 2"/>
    <property type="match status" value="1"/>
</dbReference>
<feature type="transmembrane region" description="Helical" evidence="7">
    <location>
        <begin position="461"/>
        <end position="482"/>
    </location>
</feature>
<dbReference type="Pfam" id="PF00083">
    <property type="entry name" value="Sugar_tr"/>
    <property type="match status" value="2"/>
</dbReference>
<proteinExistence type="inferred from homology"/>
<feature type="transmembrane region" description="Helical" evidence="7">
    <location>
        <begin position="427"/>
        <end position="449"/>
    </location>
</feature>
<accession>A0ABM3FQ13</accession>
<dbReference type="PANTHER" id="PTHR23511:SF36">
    <property type="entry name" value="EG:BACR7A4.13 PROTEIN-RELATED"/>
    <property type="match status" value="1"/>
</dbReference>
<feature type="domain" description="Major facilitator superfamily (MFS) profile" evidence="8">
    <location>
        <begin position="13"/>
        <end position="513"/>
    </location>
</feature>
<reference evidence="10" key="1">
    <citation type="submission" date="2025-08" db="UniProtKB">
        <authorList>
            <consortium name="RefSeq"/>
        </authorList>
    </citation>
    <scope>IDENTIFICATION</scope>
    <source>
        <tissue evidence="10">Thorax and Abdomen</tissue>
    </source>
</reference>
<evidence type="ECO:0000259" key="8">
    <source>
        <dbReference type="PROSITE" id="PS50850"/>
    </source>
</evidence>
<comment type="subcellular location">
    <subcellularLocation>
        <location evidence="1">Membrane</location>
        <topology evidence="1">Multi-pass membrane protein</topology>
    </subcellularLocation>
</comment>
<keyword evidence="9" id="KW-1185">Reference proteome</keyword>
<dbReference type="SUPFAM" id="SSF103473">
    <property type="entry name" value="MFS general substrate transporter"/>
    <property type="match status" value="1"/>
</dbReference>
<feature type="transmembrane region" description="Helical" evidence="7">
    <location>
        <begin position="288"/>
        <end position="312"/>
    </location>
</feature>
<sequence length="516" mass="57009">MTATGYGKYNYLLMLAMFLPSWGSIFDVSNMSMILPSAECDLGLALIHKGVLNAITYAGTISTAMVWGFVSDVYGRKKLLIYGYLADSLCNVMSGVFSQNFWVLLVFKFASGCIMNGPYAISMCYCAEFHGEKHRSRAMLFLGLFSTVGNIAVPLLAWSVIPHTWEIVLLDGLFVYNSWRLFLTLCGLPTLVGFMAIIFFPESPKFLMSRGQNDEALLVFRKMYTMNTGKPPETYPVISLENEKNIYGSRKSMQQSMSSDSLDGWRGVLKGFSEGLKQMKPLFLMPHLVKLLLVVSIQFGGMLALNTIRLWLPQLFTIIENFDDIGYDDTKGPPTFCEMLDISMIAEANKTSLNSTTIDPRHCENMVVDKSVYINIVVICIVSTVFFIFMSAVVNILGQKNILLICYGVSMICAVSLNWSANTMLTLFLSCLFVALTNISVNALIAVTVDLFPTTLRTMSVSLIMMIGRCGSLIGNLLFSVLLLHGCVAPLMSIAGLLLVCVLLTLFIPKPAGGLK</sequence>
<feature type="transmembrane region" description="Helical" evidence="7">
    <location>
        <begin position="488"/>
        <end position="508"/>
    </location>
</feature>
<name>A0ABM3FQ13_NEOLC</name>
<evidence type="ECO:0000256" key="1">
    <source>
        <dbReference type="ARBA" id="ARBA00004141"/>
    </source>
</evidence>
<evidence type="ECO:0000256" key="3">
    <source>
        <dbReference type="ARBA" id="ARBA00022448"/>
    </source>
</evidence>
<keyword evidence="3" id="KW-0813">Transport</keyword>
<feature type="transmembrane region" description="Helical" evidence="7">
    <location>
        <begin position="401"/>
        <end position="421"/>
    </location>
</feature>
<evidence type="ECO:0000256" key="7">
    <source>
        <dbReference type="SAM" id="Phobius"/>
    </source>
</evidence>
<feature type="transmembrane region" description="Helical" evidence="7">
    <location>
        <begin position="46"/>
        <end position="67"/>
    </location>
</feature>
<comment type="similarity">
    <text evidence="2">Belongs to the major facilitator superfamily.</text>
</comment>
<protein>
    <submittedName>
        <fullName evidence="10">Synaptic vesicle glycoprotein 2B isoform X2</fullName>
    </submittedName>
</protein>
<evidence type="ECO:0000313" key="10">
    <source>
        <dbReference type="RefSeq" id="XP_046590107.1"/>
    </source>
</evidence>
<keyword evidence="5 7" id="KW-1133">Transmembrane helix</keyword>
<dbReference type="InterPro" id="IPR005828">
    <property type="entry name" value="MFS_sugar_transport-like"/>
</dbReference>
<evidence type="ECO:0000256" key="2">
    <source>
        <dbReference type="ARBA" id="ARBA00008335"/>
    </source>
</evidence>
<feature type="transmembrane region" description="Helical" evidence="7">
    <location>
        <begin position="9"/>
        <end position="26"/>
    </location>
</feature>
<evidence type="ECO:0000313" key="9">
    <source>
        <dbReference type="Proteomes" id="UP000829291"/>
    </source>
</evidence>
<feature type="transmembrane region" description="Helical" evidence="7">
    <location>
        <begin position="139"/>
        <end position="161"/>
    </location>
</feature>
<organism evidence="9 10">
    <name type="scientific">Neodiprion lecontei</name>
    <name type="common">Redheaded pine sawfly</name>
    <dbReference type="NCBI Taxonomy" id="441921"/>
    <lineage>
        <taxon>Eukaryota</taxon>
        <taxon>Metazoa</taxon>
        <taxon>Ecdysozoa</taxon>
        <taxon>Arthropoda</taxon>
        <taxon>Hexapoda</taxon>
        <taxon>Insecta</taxon>
        <taxon>Pterygota</taxon>
        <taxon>Neoptera</taxon>
        <taxon>Endopterygota</taxon>
        <taxon>Hymenoptera</taxon>
        <taxon>Tenthredinoidea</taxon>
        <taxon>Diprionidae</taxon>
        <taxon>Diprioninae</taxon>
        <taxon>Neodiprion</taxon>
    </lineage>
</organism>
<dbReference type="Proteomes" id="UP000829291">
    <property type="component" value="Chromosome 3"/>
</dbReference>
<evidence type="ECO:0000256" key="5">
    <source>
        <dbReference type="ARBA" id="ARBA00022989"/>
    </source>
</evidence>
<dbReference type="RefSeq" id="XP_046590107.1">
    <property type="nucleotide sequence ID" value="XM_046734151.1"/>
</dbReference>
<gene>
    <name evidence="10" type="primary">LOC107222652</name>
</gene>
<dbReference type="Gene3D" id="1.20.1250.20">
    <property type="entry name" value="MFS general substrate transporter like domains"/>
    <property type="match status" value="1"/>
</dbReference>
<dbReference type="GeneID" id="107222652"/>
<keyword evidence="6 7" id="KW-0472">Membrane</keyword>
<dbReference type="InterPro" id="IPR020846">
    <property type="entry name" value="MFS_dom"/>
</dbReference>
<feature type="transmembrane region" description="Helical" evidence="7">
    <location>
        <begin position="103"/>
        <end position="127"/>
    </location>
</feature>